<evidence type="ECO:0000256" key="2">
    <source>
        <dbReference type="SAM" id="SignalP"/>
    </source>
</evidence>
<keyword evidence="2" id="KW-0732">Signal</keyword>
<dbReference type="Proteomes" id="UP000664203">
    <property type="component" value="Unassembled WGS sequence"/>
</dbReference>
<evidence type="ECO:0000313" key="4">
    <source>
        <dbReference type="Proteomes" id="UP000664203"/>
    </source>
</evidence>
<evidence type="ECO:0000256" key="1">
    <source>
        <dbReference type="SAM" id="MobiDB-lite"/>
    </source>
</evidence>
<feature type="compositionally biased region" description="Low complexity" evidence="1">
    <location>
        <begin position="213"/>
        <end position="222"/>
    </location>
</feature>
<reference evidence="3" key="1">
    <citation type="submission" date="2021-03" db="EMBL/GenBank/DDBJ databases">
        <authorList>
            <person name="Tagirdzhanova G."/>
        </authorList>
    </citation>
    <scope>NUCLEOTIDE SEQUENCE</scope>
</reference>
<feature type="compositionally biased region" description="Acidic residues" evidence="1">
    <location>
        <begin position="178"/>
        <end position="212"/>
    </location>
</feature>
<feature type="signal peptide" evidence="2">
    <location>
        <begin position="1"/>
        <end position="29"/>
    </location>
</feature>
<evidence type="ECO:0000313" key="3">
    <source>
        <dbReference type="EMBL" id="CAF9917856.1"/>
    </source>
</evidence>
<name>A0A8H3FBQ3_9LECA</name>
<proteinExistence type="predicted"/>
<dbReference type="AlphaFoldDB" id="A0A8H3FBQ3"/>
<organism evidence="3 4">
    <name type="scientific">Alectoria fallacina</name>
    <dbReference type="NCBI Taxonomy" id="1903189"/>
    <lineage>
        <taxon>Eukaryota</taxon>
        <taxon>Fungi</taxon>
        <taxon>Dikarya</taxon>
        <taxon>Ascomycota</taxon>
        <taxon>Pezizomycotina</taxon>
        <taxon>Lecanoromycetes</taxon>
        <taxon>OSLEUM clade</taxon>
        <taxon>Lecanoromycetidae</taxon>
        <taxon>Lecanorales</taxon>
        <taxon>Lecanorineae</taxon>
        <taxon>Parmeliaceae</taxon>
        <taxon>Alectoria</taxon>
    </lineage>
</organism>
<feature type="compositionally biased region" description="Polar residues" evidence="1">
    <location>
        <begin position="235"/>
        <end position="245"/>
    </location>
</feature>
<accession>A0A8H3FBQ3</accession>
<feature type="compositionally biased region" description="Acidic residues" evidence="1">
    <location>
        <begin position="223"/>
        <end position="232"/>
    </location>
</feature>
<sequence>MPSSSSSSSSTIALLAAAAFTLFSSSALAFSPDQCNLTSYGAPTKAACTSLLTSIAKLGTGNTSYLFIPTEFATPDGLSSSTRKNFPQSWSTVGCKAALVPIEVTSSTVTYDTSSYQDLAAAGTIVVQECVSNTTSSGGWELAGDNQDLVLHVYAAGSQIDVTIAKQTSTDIAATSEDQIDDAELDDPDYDGSEDDGSDDGNTDDDTGDDLGDNTGANTGFDADADSDDDDSGIVSGTGTATVSAPQSTKIASKVAAPATTSQAATVSSAAAATSATAVPSSGTFNYLGCELDSSTARTLSSLSWAGTGLTVERCAAYCATYQYMGVEFGSE</sequence>
<dbReference type="OrthoDB" id="5985073at2759"/>
<gene>
    <name evidence="3" type="ORF">ALECFALPRED_000384</name>
</gene>
<feature type="region of interest" description="Disordered" evidence="1">
    <location>
        <begin position="173"/>
        <end position="245"/>
    </location>
</feature>
<feature type="chain" id="PRO_5034982414" evidence="2">
    <location>
        <begin position="30"/>
        <end position="332"/>
    </location>
</feature>
<protein>
    <submittedName>
        <fullName evidence="3">Uncharacterized protein</fullName>
    </submittedName>
</protein>
<keyword evidence="4" id="KW-1185">Reference proteome</keyword>
<comment type="caution">
    <text evidence="3">The sequence shown here is derived from an EMBL/GenBank/DDBJ whole genome shotgun (WGS) entry which is preliminary data.</text>
</comment>
<dbReference type="EMBL" id="CAJPDR010000104">
    <property type="protein sequence ID" value="CAF9917856.1"/>
    <property type="molecule type" value="Genomic_DNA"/>
</dbReference>